<feature type="compositionally biased region" description="Polar residues" evidence="3">
    <location>
        <begin position="1"/>
        <end position="10"/>
    </location>
</feature>
<comment type="caution">
    <text evidence="5">The sequence shown here is derived from an EMBL/GenBank/DDBJ whole genome shotgun (WGS) entry which is preliminary data.</text>
</comment>
<evidence type="ECO:0000313" key="5">
    <source>
        <dbReference type="EMBL" id="GAA1127236.1"/>
    </source>
</evidence>
<name>A0ABN1U870_9ACTN</name>
<sequence length="145" mass="15504">MTGTPESPATPTVGDLMSPPALQIGDDVTVDTALDILQSSGADHLLVHDEDGRCTGLLTRLHLAPFQARSWYTERTPVRDVPLDRAPFATADMPAATAAATMRSRELDMWPVVDHDGHTVGLLTLPDGLRHAWVHGHGTGRPATA</sequence>
<dbReference type="PANTHER" id="PTHR43080:SF26">
    <property type="entry name" value="REGULATORY PROTEIN"/>
    <property type="match status" value="1"/>
</dbReference>
<gene>
    <name evidence="5" type="ORF">GCM10009663_76580</name>
</gene>
<evidence type="ECO:0000256" key="3">
    <source>
        <dbReference type="SAM" id="MobiDB-lite"/>
    </source>
</evidence>
<feature type="domain" description="CBS" evidence="4">
    <location>
        <begin position="80"/>
        <end position="139"/>
    </location>
</feature>
<dbReference type="SUPFAM" id="SSF54631">
    <property type="entry name" value="CBS-domain pair"/>
    <property type="match status" value="1"/>
</dbReference>
<dbReference type="PANTHER" id="PTHR43080">
    <property type="entry name" value="CBS DOMAIN-CONTAINING PROTEIN CBSX3, MITOCHONDRIAL"/>
    <property type="match status" value="1"/>
</dbReference>
<dbReference type="InterPro" id="IPR000644">
    <property type="entry name" value="CBS_dom"/>
</dbReference>
<dbReference type="PROSITE" id="PS51371">
    <property type="entry name" value="CBS"/>
    <property type="match status" value="2"/>
</dbReference>
<feature type="domain" description="CBS" evidence="4">
    <location>
        <begin position="17"/>
        <end position="74"/>
    </location>
</feature>
<dbReference type="CDD" id="cd02205">
    <property type="entry name" value="CBS_pair_SF"/>
    <property type="match status" value="1"/>
</dbReference>
<keyword evidence="1 2" id="KW-0129">CBS domain</keyword>
<dbReference type="EMBL" id="BAAALD010000168">
    <property type="protein sequence ID" value="GAA1127236.1"/>
    <property type="molecule type" value="Genomic_DNA"/>
</dbReference>
<evidence type="ECO:0000259" key="4">
    <source>
        <dbReference type="PROSITE" id="PS51371"/>
    </source>
</evidence>
<dbReference type="Gene3D" id="3.10.580.10">
    <property type="entry name" value="CBS-domain"/>
    <property type="match status" value="1"/>
</dbReference>
<feature type="region of interest" description="Disordered" evidence="3">
    <location>
        <begin position="1"/>
        <end position="20"/>
    </location>
</feature>
<reference evidence="5 6" key="1">
    <citation type="journal article" date="2019" name="Int. J. Syst. Evol. Microbiol.">
        <title>The Global Catalogue of Microorganisms (GCM) 10K type strain sequencing project: providing services to taxonomists for standard genome sequencing and annotation.</title>
        <authorList>
            <consortium name="The Broad Institute Genomics Platform"/>
            <consortium name="The Broad Institute Genome Sequencing Center for Infectious Disease"/>
            <person name="Wu L."/>
            <person name="Ma J."/>
        </authorList>
    </citation>
    <scope>NUCLEOTIDE SEQUENCE [LARGE SCALE GENOMIC DNA]</scope>
    <source>
        <strain evidence="5 6">JCM 13002</strain>
    </source>
</reference>
<evidence type="ECO:0000256" key="1">
    <source>
        <dbReference type="ARBA" id="ARBA00023122"/>
    </source>
</evidence>
<dbReference type="InterPro" id="IPR051257">
    <property type="entry name" value="Diverse_CBS-Domain"/>
</dbReference>
<dbReference type="InterPro" id="IPR046342">
    <property type="entry name" value="CBS_dom_sf"/>
</dbReference>
<evidence type="ECO:0000256" key="2">
    <source>
        <dbReference type="PROSITE-ProRule" id="PRU00703"/>
    </source>
</evidence>
<protein>
    <recommendedName>
        <fullName evidence="4">CBS domain-containing protein</fullName>
    </recommendedName>
</protein>
<evidence type="ECO:0000313" key="6">
    <source>
        <dbReference type="Proteomes" id="UP001499987"/>
    </source>
</evidence>
<dbReference type="Proteomes" id="UP001499987">
    <property type="component" value="Unassembled WGS sequence"/>
</dbReference>
<proteinExistence type="predicted"/>
<keyword evidence="6" id="KW-1185">Reference proteome</keyword>
<accession>A0ABN1U870</accession>
<dbReference type="RefSeq" id="WP_344628398.1">
    <property type="nucleotide sequence ID" value="NZ_BAAALD010000168.1"/>
</dbReference>
<dbReference type="Pfam" id="PF00571">
    <property type="entry name" value="CBS"/>
    <property type="match status" value="2"/>
</dbReference>
<organism evidence="5 6">
    <name type="scientific">Kitasatospora arboriphila</name>
    <dbReference type="NCBI Taxonomy" id="258052"/>
    <lineage>
        <taxon>Bacteria</taxon>
        <taxon>Bacillati</taxon>
        <taxon>Actinomycetota</taxon>
        <taxon>Actinomycetes</taxon>
        <taxon>Kitasatosporales</taxon>
        <taxon>Streptomycetaceae</taxon>
        <taxon>Kitasatospora</taxon>
    </lineage>
</organism>